<gene>
    <name evidence="1" type="ORF">CVLEPA_LOCUS20443</name>
</gene>
<organism evidence="1 2">
    <name type="scientific">Clavelina lepadiformis</name>
    <name type="common">Light-bulb sea squirt</name>
    <name type="synonym">Ascidia lepadiformis</name>
    <dbReference type="NCBI Taxonomy" id="159417"/>
    <lineage>
        <taxon>Eukaryota</taxon>
        <taxon>Metazoa</taxon>
        <taxon>Chordata</taxon>
        <taxon>Tunicata</taxon>
        <taxon>Ascidiacea</taxon>
        <taxon>Aplousobranchia</taxon>
        <taxon>Clavelinidae</taxon>
        <taxon>Clavelina</taxon>
    </lineage>
</organism>
<protein>
    <submittedName>
        <fullName evidence="1">Uncharacterized protein</fullName>
    </submittedName>
</protein>
<sequence>MKERTDTEEAKRIQVGRSAWKTITWIMCDKKVQEKLNRKMYMSTIRPVIFCGMEAVVVTRTVYKRARYAGDSDENVEMTIGFDKDRQIKK</sequence>
<reference evidence="1 2" key="1">
    <citation type="submission" date="2024-02" db="EMBL/GenBank/DDBJ databases">
        <authorList>
            <person name="Daric V."/>
            <person name="Darras S."/>
        </authorList>
    </citation>
    <scope>NUCLEOTIDE SEQUENCE [LARGE SCALE GENOMIC DNA]</scope>
</reference>
<keyword evidence="2" id="KW-1185">Reference proteome</keyword>
<comment type="caution">
    <text evidence="1">The sequence shown here is derived from an EMBL/GenBank/DDBJ whole genome shotgun (WGS) entry which is preliminary data.</text>
</comment>
<evidence type="ECO:0000313" key="2">
    <source>
        <dbReference type="Proteomes" id="UP001642483"/>
    </source>
</evidence>
<evidence type="ECO:0000313" key="1">
    <source>
        <dbReference type="EMBL" id="CAK8688423.1"/>
    </source>
</evidence>
<name>A0ABP0GAE2_CLALP</name>
<proteinExistence type="predicted"/>
<dbReference type="EMBL" id="CAWYQH010000108">
    <property type="protein sequence ID" value="CAK8688423.1"/>
    <property type="molecule type" value="Genomic_DNA"/>
</dbReference>
<accession>A0ABP0GAE2</accession>
<dbReference type="Proteomes" id="UP001642483">
    <property type="component" value="Unassembled WGS sequence"/>
</dbReference>